<dbReference type="InterPro" id="IPR036328">
    <property type="entry name" value="MliC_sf"/>
</dbReference>
<dbReference type="PROSITE" id="PS51257">
    <property type="entry name" value="PROKAR_LIPOPROTEIN"/>
    <property type="match status" value="1"/>
</dbReference>
<gene>
    <name evidence="2" type="ORF">BTW10_11225</name>
</gene>
<sequence>MFPTMSRRARHVLSGVVCVAVLGGCASTEKPPQVSDASGSDFTPPPRLDAPDENEDAPKSPLLPSAFFADGAEAFVSWRCTPAQDLISASPGDNLRLWSAQGYYGLERSVVAEGKRYRKGTLTFAQQGDEAHVESDNGQLACQQETRRDAITRADAPRAIFKGQGNEPGWTLELDRETPQLTLITQYGEQKHTLDYRVTRLDNGHQAAVTLEAGDADAPVTVELKARACFDSMSGKPYPVRVRVEQGDQTLVGCGQGVERNG</sequence>
<name>A0A1Q8TBI1_9GAMM</name>
<proteinExistence type="predicted"/>
<evidence type="ECO:0000313" key="2">
    <source>
        <dbReference type="EMBL" id="OLO11040.1"/>
    </source>
</evidence>
<evidence type="ECO:0000256" key="1">
    <source>
        <dbReference type="SAM" id="MobiDB-lite"/>
    </source>
</evidence>
<comment type="caution">
    <text evidence="2">The sequence shown here is derived from an EMBL/GenBank/DDBJ whole genome shotgun (WGS) entry which is preliminary data.</text>
</comment>
<dbReference type="AlphaFoldDB" id="A0A1Q8TBI1"/>
<dbReference type="STRING" id="223900.GCA_000821045_00352"/>
<accession>A0A1Q8TBI1</accession>
<dbReference type="Gene3D" id="2.40.128.200">
    <property type="match status" value="1"/>
</dbReference>
<reference evidence="2 3" key="1">
    <citation type="submission" date="2016-12" db="EMBL/GenBank/DDBJ databases">
        <title>Draft genome sequences of strains Salinicola socius SMB35, Salinicola sp. MH3R3-1 and Chromohalobacter sp. SMB17 from the Verkhnekamsk potash mining region of Russia.</title>
        <authorList>
            <person name="Mavrodi D.V."/>
            <person name="Olsson B.E."/>
            <person name="Korsakova E.S."/>
            <person name="Pyankova A."/>
            <person name="Mavrodi O.V."/>
            <person name="Plotnikova E.G."/>
        </authorList>
    </citation>
    <scope>NUCLEOTIDE SEQUENCE [LARGE SCALE GENOMIC DNA]</scope>
    <source>
        <strain evidence="2 3">SMB17</strain>
    </source>
</reference>
<organism evidence="2 3">
    <name type="scientific">Chromohalobacter japonicus</name>
    <dbReference type="NCBI Taxonomy" id="223900"/>
    <lineage>
        <taxon>Bacteria</taxon>
        <taxon>Pseudomonadati</taxon>
        <taxon>Pseudomonadota</taxon>
        <taxon>Gammaproteobacteria</taxon>
        <taxon>Oceanospirillales</taxon>
        <taxon>Halomonadaceae</taxon>
        <taxon>Chromohalobacter</taxon>
    </lineage>
</organism>
<feature type="region of interest" description="Disordered" evidence="1">
    <location>
        <begin position="29"/>
        <end position="63"/>
    </location>
</feature>
<keyword evidence="3" id="KW-1185">Reference proteome</keyword>
<dbReference type="EMBL" id="MSDQ01000027">
    <property type="protein sequence ID" value="OLO11040.1"/>
    <property type="molecule type" value="Genomic_DNA"/>
</dbReference>
<protein>
    <submittedName>
        <fullName evidence="2">C-type lysozyme, inhibitor</fullName>
    </submittedName>
</protein>
<evidence type="ECO:0000313" key="3">
    <source>
        <dbReference type="Proteomes" id="UP000186806"/>
    </source>
</evidence>
<dbReference type="RefSeq" id="WP_075369474.1">
    <property type="nucleotide sequence ID" value="NZ_MSDQ01000027.1"/>
</dbReference>
<dbReference type="Proteomes" id="UP000186806">
    <property type="component" value="Unassembled WGS sequence"/>
</dbReference>